<comment type="caution">
    <text evidence="1">The sequence shown here is derived from an EMBL/GenBank/DDBJ whole genome shotgun (WGS) entry which is preliminary data.</text>
</comment>
<reference evidence="1" key="1">
    <citation type="journal article" date="2022" name="bioRxiv">
        <title>Sequencing and chromosome-scale assembly of the giantPleurodeles waltlgenome.</title>
        <authorList>
            <person name="Brown T."/>
            <person name="Elewa A."/>
            <person name="Iarovenko S."/>
            <person name="Subramanian E."/>
            <person name="Araus A.J."/>
            <person name="Petzold A."/>
            <person name="Susuki M."/>
            <person name="Suzuki K.-i.T."/>
            <person name="Hayashi T."/>
            <person name="Toyoda A."/>
            <person name="Oliveira C."/>
            <person name="Osipova E."/>
            <person name="Leigh N.D."/>
            <person name="Simon A."/>
            <person name="Yun M.H."/>
        </authorList>
    </citation>
    <scope>NUCLEOTIDE SEQUENCE</scope>
    <source>
        <strain evidence="1">20211129_DDA</strain>
        <tissue evidence="1">Liver</tissue>
    </source>
</reference>
<keyword evidence="2" id="KW-1185">Reference proteome</keyword>
<organism evidence="1 2">
    <name type="scientific">Pleurodeles waltl</name>
    <name type="common">Iberian ribbed newt</name>
    <dbReference type="NCBI Taxonomy" id="8319"/>
    <lineage>
        <taxon>Eukaryota</taxon>
        <taxon>Metazoa</taxon>
        <taxon>Chordata</taxon>
        <taxon>Craniata</taxon>
        <taxon>Vertebrata</taxon>
        <taxon>Euteleostomi</taxon>
        <taxon>Amphibia</taxon>
        <taxon>Batrachia</taxon>
        <taxon>Caudata</taxon>
        <taxon>Salamandroidea</taxon>
        <taxon>Salamandridae</taxon>
        <taxon>Pleurodelinae</taxon>
        <taxon>Pleurodeles</taxon>
    </lineage>
</organism>
<dbReference type="AlphaFoldDB" id="A0AAV7SNE0"/>
<evidence type="ECO:0000313" key="2">
    <source>
        <dbReference type="Proteomes" id="UP001066276"/>
    </source>
</evidence>
<sequence length="119" mass="12879">MGPRYRYPGGTSEGFPDLSIKPDIRLQVLQNTEDAQVKVEGDAKRRELTASKLKNKSNEKKVLTVIQREGEESAGDDGLPAAHLMAEEGAEDGGLPAAYLTAEESDQENNLPAVRVNAD</sequence>
<dbReference type="Proteomes" id="UP001066276">
    <property type="component" value="Chromosome 4_2"/>
</dbReference>
<accession>A0AAV7SNE0</accession>
<gene>
    <name evidence="1" type="ORF">NDU88_005946</name>
</gene>
<evidence type="ECO:0000313" key="1">
    <source>
        <dbReference type="EMBL" id="KAJ1165519.1"/>
    </source>
</evidence>
<protein>
    <submittedName>
        <fullName evidence="1">Uncharacterized protein</fullName>
    </submittedName>
</protein>
<dbReference type="EMBL" id="JANPWB010000008">
    <property type="protein sequence ID" value="KAJ1165519.1"/>
    <property type="molecule type" value="Genomic_DNA"/>
</dbReference>
<name>A0AAV7SNE0_PLEWA</name>
<proteinExistence type="predicted"/>